<keyword evidence="2" id="KW-1185">Reference proteome</keyword>
<dbReference type="EMBL" id="AWQX01000071">
    <property type="protein sequence ID" value="EST34742.1"/>
    <property type="molecule type" value="Genomic_DNA"/>
</dbReference>
<dbReference type="Proteomes" id="UP000017984">
    <property type="component" value="Chromosome"/>
</dbReference>
<gene>
    <name evidence="1" type="ORF">M878_09050</name>
</gene>
<evidence type="ECO:0000313" key="1">
    <source>
        <dbReference type="EMBL" id="EST34742.1"/>
    </source>
</evidence>
<protein>
    <submittedName>
        <fullName evidence="1">Uncharacterized protein</fullName>
    </submittedName>
</protein>
<comment type="caution">
    <text evidence="1">The sequence shown here is derived from an EMBL/GenBank/DDBJ whole genome shotgun (WGS) entry which is preliminary data.</text>
</comment>
<dbReference type="HOGENOM" id="CLU_3277487_0_0_11"/>
<accession>V6KRM5</accession>
<name>V6KRM5_STRRC</name>
<dbReference type="STRING" id="1352936.M878_09050"/>
<sequence>MPDLVAAAGWDGEADADWGGVVGVDGDGVVDLGWGGVVGVG</sequence>
<dbReference type="PATRIC" id="fig|1352936.5.peg.1936"/>
<reference evidence="1 2" key="1">
    <citation type="journal article" date="2014" name="Genome Announc.">
        <title>Draft Genome Sequence of Streptomyces roseochromogenes subsp. oscitans DS 12.976, Producer of the Aminocoumarin Antibiotic Clorobiocin.</title>
        <authorList>
            <person name="Ruckert C."/>
            <person name="Kalinowski J."/>
            <person name="Heide L."/>
            <person name="Apel A.K."/>
        </authorList>
    </citation>
    <scope>NUCLEOTIDE SEQUENCE [LARGE SCALE GENOMIC DNA]</scope>
    <source>
        <strain evidence="1 2">DS 12.976</strain>
    </source>
</reference>
<proteinExistence type="predicted"/>
<dbReference type="AlphaFoldDB" id="V6KRM5"/>
<evidence type="ECO:0000313" key="2">
    <source>
        <dbReference type="Proteomes" id="UP000017984"/>
    </source>
</evidence>
<organism evidence="1 2">
    <name type="scientific">Streptomyces roseochromogenus subsp. oscitans DS 12.976</name>
    <dbReference type="NCBI Taxonomy" id="1352936"/>
    <lineage>
        <taxon>Bacteria</taxon>
        <taxon>Bacillati</taxon>
        <taxon>Actinomycetota</taxon>
        <taxon>Actinomycetes</taxon>
        <taxon>Kitasatosporales</taxon>
        <taxon>Streptomycetaceae</taxon>
        <taxon>Streptomyces</taxon>
    </lineage>
</organism>